<feature type="transmembrane region" description="Helical" evidence="7">
    <location>
        <begin position="370"/>
        <end position="388"/>
    </location>
</feature>
<dbReference type="InterPro" id="IPR058533">
    <property type="entry name" value="Cation_efflux_TM"/>
</dbReference>
<dbReference type="SUPFAM" id="SSF160240">
    <property type="entry name" value="Cation efflux protein cytoplasmic domain-like"/>
    <property type="match status" value="1"/>
</dbReference>
<dbReference type="Proteomes" id="UP001338125">
    <property type="component" value="Unassembled WGS sequence"/>
</dbReference>
<accession>A0ABR0S5D6</accession>
<evidence type="ECO:0000256" key="5">
    <source>
        <dbReference type="ARBA" id="ARBA00023136"/>
    </source>
</evidence>
<evidence type="ECO:0000256" key="3">
    <source>
        <dbReference type="ARBA" id="ARBA00022692"/>
    </source>
</evidence>
<keyword evidence="3 7" id="KW-0812">Transmembrane</keyword>
<evidence type="ECO:0000256" key="6">
    <source>
        <dbReference type="SAM" id="MobiDB-lite"/>
    </source>
</evidence>
<feature type="compositionally biased region" description="Low complexity" evidence="6">
    <location>
        <begin position="27"/>
        <end position="42"/>
    </location>
</feature>
<dbReference type="EMBL" id="JAVFKD010000016">
    <property type="protein sequence ID" value="KAK5987367.1"/>
    <property type="molecule type" value="Genomic_DNA"/>
</dbReference>
<evidence type="ECO:0000256" key="2">
    <source>
        <dbReference type="ARBA" id="ARBA00022448"/>
    </source>
</evidence>
<evidence type="ECO:0000259" key="8">
    <source>
        <dbReference type="Pfam" id="PF01545"/>
    </source>
</evidence>
<feature type="domain" description="Cation efflux protein transmembrane" evidence="8">
    <location>
        <begin position="300"/>
        <end position="493"/>
    </location>
</feature>
<protein>
    <submittedName>
        <fullName evidence="9">Metal tolerance protein 5</fullName>
    </submittedName>
</protein>
<dbReference type="SUPFAM" id="SSF161111">
    <property type="entry name" value="Cation efflux protein transmembrane domain-like"/>
    <property type="match status" value="1"/>
</dbReference>
<comment type="subcellular location">
    <subcellularLocation>
        <location evidence="1">Membrane</location>
        <topology evidence="1">Multi-pass membrane protein</topology>
    </subcellularLocation>
</comment>
<dbReference type="PANTHER" id="PTHR43840:SF4">
    <property type="entry name" value="CDF DIVALENT METAL CATION TRANSPORTER (EUROFUNG)"/>
    <property type="match status" value="1"/>
</dbReference>
<dbReference type="Gene3D" id="3.30.70.1350">
    <property type="entry name" value="Cation efflux protein, cytoplasmic domain"/>
    <property type="match status" value="1"/>
</dbReference>
<keyword evidence="4 7" id="KW-1133">Transmembrane helix</keyword>
<organism evidence="9 10">
    <name type="scientific">Cladobotryum mycophilum</name>
    <dbReference type="NCBI Taxonomy" id="491253"/>
    <lineage>
        <taxon>Eukaryota</taxon>
        <taxon>Fungi</taxon>
        <taxon>Dikarya</taxon>
        <taxon>Ascomycota</taxon>
        <taxon>Pezizomycotina</taxon>
        <taxon>Sordariomycetes</taxon>
        <taxon>Hypocreomycetidae</taxon>
        <taxon>Hypocreales</taxon>
        <taxon>Hypocreaceae</taxon>
        <taxon>Cladobotryum</taxon>
    </lineage>
</organism>
<comment type="caution">
    <text evidence="9">The sequence shown here is derived from an EMBL/GenBank/DDBJ whole genome shotgun (WGS) entry which is preliminary data.</text>
</comment>
<feature type="transmembrane region" description="Helical" evidence="7">
    <location>
        <begin position="408"/>
        <end position="426"/>
    </location>
</feature>
<dbReference type="PANTHER" id="PTHR43840">
    <property type="entry name" value="MITOCHONDRIAL METAL TRANSPORTER 1-RELATED"/>
    <property type="match status" value="1"/>
</dbReference>
<reference evidence="9 10" key="1">
    <citation type="submission" date="2024-01" db="EMBL/GenBank/DDBJ databases">
        <title>Complete genome of Cladobotryum mycophilum ATHUM6906.</title>
        <authorList>
            <person name="Christinaki A.C."/>
            <person name="Myridakis A.I."/>
            <person name="Kouvelis V.N."/>
        </authorList>
    </citation>
    <scope>NUCLEOTIDE SEQUENCE [LARGE SCALE GENOMIC DNA]</scope>
    <source>
        <strain evidence="9 10">ATHUM6906</strain>
    </source>
</reference>
<keyword evidence="5 7" id="KW-0472">Membrane</keyword>
<evidence type="ECO:0000313" key="9">
    <source>
        <dbReference type="EMBL" id="KAK5987367.1"/>
    </source>
</evidence>
<dbReference type="Gene3D" id="1.20.1510.10">
    <property type="entry name" value="Cation efflux protein transmembrane domain"/>
    <property type="match status" value="1"/>
</dbReference>
<keyword evidence="10" id="KW-1185">Reference proteome</keyword>
<dbReference type="Pfam" id="PF01545">
    <property type="entry name" value="Cation_efflux"/>
    <property type="match status" value="1"/>
</dbReference>
<name>A0ABR0S5D6_9HYPO</name>
<feature type="transmembrane region" description="Helical" evidence="7">
    <location>
        <begin position="463"/>
        <end position="482"/>
    </location>
</feature>
<dbReference type="InterPro" id="IPR036837">
    <property type="entry name" value="Cation_efflux_CTD_sf"/>
</dbReference>
<proteinExistence type="predicted"/>
<evidence type="ECO:0000256" key="1">
    <source>
        <dbReference type="ARBA" id="ARBA00004141"/>
    </source>
</evidence>
<feature type="transmembrane region" description="Helical" evidence="7">
    <location>
        <begin position="326"/>
        <end position="350"/>
    </location>
</feature>
<sequence>MTSSPSSRPIIVRKSSSRDENPYPSPLHTRTSTLTSLIRSRSQQSVAGSWPPAPAQRINSHEDEEAAAGSRYGSYMRNDEANEDIERLLRDETRLSQILKGPMARSMKLIGRSNPRYRWERYWKTKEELKSMKKPMRQYYERTNDLIQQYLYIDCLLDSSIPHELLNEYGNELEASAFRPITVPATISEEGSQISPQSQSQTPISQEAVAGIIGSYGSITSPVNTTLESPTTAPLPQKRTPKDIFRASENMPLLQTVDENEGLTSSQVVAKAKAEGPRPHLPWLEDADLDSDDPVVTLAIWINLIANVILLAGKIAVIISVPSMSVLASLVDAVLDLLSTGIVWTTTRLISASQGDRYSYPVGRTRLEPLGVLVFSVIMVTSFCQVSLECIQRLANTEHEVLQLGTPALVIMVGTIVIKGACWLWTRLVKNSSVRALAEDAKTDVVFNFGSILFPIVGSYGRIWWLDASGGLLLSLFVIFVWSRTSAQHIRNLTGFSAQPDERNLLLYLTMRFATAIRQIQNLRAYHAGDKLVVEVDIVLSAITPLKDSHDLSEVLTYFLESVPIVDRAFVHVDYLSYNAPTHMLKQSST</sequence>
<dbReference type="InterPro" id="IPR050291">
    <property type="entry name" value="CDF_Transporter"/>
</dbReference>
<evidence type="ECO:0000256" key="7">
    <source>
        <dbReference type="SAM" id="Phobius"/>
    </source>
</evidence>
<keyword evidence="2" id="KW-0813">Transport</keyword>
<feature type="transmembrane region" description="Helical" evidence="7">
    <location>
        <begin position="298"/>
        <end position="319"/>
    </location>
</feature>
<feature type="region of interest" description="Disordered" evidence="6">
    <location>
        <begin position="1"/>
        <end position="68"/>
    </location>
</feature>
<evidence type="ECO:0000313" key="10">
    <source>
        <dbReference type="Proteomes" id="UP001338125"/>
    </source>
</evidence>
<evidence type="ECO:0000256" key="4">
    <source>
        <dbReference type="ARBA" id="ARBA00022989"/>
    </source>
</evidence>
<gene>
    <name evidence="9" type="ORF">PT974_11494</name>
</gene>
<dbReference type="InterPro" id="IPR027469">
    <property type="entry name" value="Cation_efflux_TMD_sf"/>
</dbReference>